<evidence type="ECO:0000256" key="3">
    <source>
        <dbReference type="ARBA" id="ARBA00023274"/>
    </source>
</evidence>
<evidence type="ECO:0000256" key="4">
    <source>
        <dbReference type="HAMAP-Rule" id="MF_00251"/>
    </source>
</evidence>
<dbReference type="InterPro" id="IPR035977">
    <property type="entry name" value="Ribosomal_bL36_sp"/>
</dbReference>
<name>A0A5C6DW90_9BACT</name>
<dbReference type="EMBL" id="SJPV01000002">
    <property type="protein sequence ID" value="TWU40504.1"/>
    <property type="molecule type" value="Genomic_DNA"/>
</dbReference>
<evidence type="ECO:0000256" key="2">
    <source>
        <dbReference type="ARBA" id="ARBA00022980"/>
    </source>
</evidence>
<accession>A0A5C6DW90</accession>
<dbReference type="Proteomes" id="UP000319143">
    <property type="component" value="Unassembled WGS sequence"/>
</dbReference>
<protein>
    <recommendedName>
        <fullName evidence="4">Large ribosomal subunit protein bL36</fullName>
    </recommendedName>
</protein>
<evidence type="ECO:0000313" key="6">
    <source>
        <dbReference type="EMBL" id="TWU40504.1"/>
    </source>
</evidence>
<dbReference type="PROSITE" id="PS00828">
    <property type="entry name" value="RIBOSOMAL_L36"/>
    <property type="match status" value="1"/>
</dbReference>
<dbReference type="PANTHER" id="PTHR47781:SF1">
    <property type="entry name" value="LARGE RIBOSOMAL SUBUNIT PROTEIN BL36B"/>
    <property type="match status" value="1"/>
</dbReference>
<comment type="caution">
    <text evidence="6">The sequence shown here is derived from an EMBL/GenBank/DDBJ whole genome shotgun (WGS) entry which is preliminary data.</text>
</comment>
<keyword evidence="3 4" id="KW-0687">Ribonucleoprotein</keyword>
<dbReference type="Pfam" id="PF00444">
    <property type="entry name" value="Ribosomal_L36"/>
    <property type="match status" value="1"/>
</dbReference>
<reference evidence="6 7" key="1">
    <citation type="submission" date="2019-02" db="EMBL/GenBank/DDBJ databases">
        <title>Deep-cultivation of Planctomycetes and their phenomic and genomic characterization uncovers novel biology.</title>
        <authorList>
            <person name="Wiegand S."/>
            <person name="Jogler M."/>
            <person name="Boedeker C."/>
            <person name="Pinto D."/>
            <person name="Vollmers J."/>
            <person name="Rivas-Marin E."/>
            <person name="Kohn T."/>
            <person name="Peeters S.H."/>
            <person name="Heuer A."/>
            <person name="Rast P."/>
            <person name="Oberbeckmann S."/>
            <person name="Bunk B."/>
            <person name="Jeske O."/>
            <person name="Meyerdierks A."/>
            <person name="Storesund J.E."/>
            <person name="Kallscheuer N."/>
            <person name="Luecker S."/>
            <person name="Lage O.M."/>
            <person name="Pohl T."/>
            <person name="Merkel B.J."/>
            <person name="Hornburger P."/>
            <person name="Mueller R.-W."/>
            <person name="Bruemmer F."/>
            <person name="Labrenz M."/>
            <person name="Spormann A.M."/>
            <person name="Op Den Camp H."/>
            <person name="Overmann J."/>
            <person name="Amann R."/>
            <person name="Jetten M.S.M."/>
            <person name="Mascher T."/>
            <person name="Medema M.H."/>
            <person name="Devos D.P."/>
            <person name="Kaster A.-K."/>
            <person name="Ovreas L."/>
            <person name="Rohde M."/>
            <person name="Galperin M.Y."/>
            <person name="Jogler C."/>
        </authorList>
    </citation>
    <scope>NUCLEOTIDE SEQUENCE [LARGE SCALE GENOMIC DNA]</scope>
    <source>
        <strain evidence="6 7">Poly41</strain>
    </source>
</reference>
<dbReference type="GO" id="GO:1990904">
    <property type="term" value="C:ribonucleoprotein complex"/>
    <property type="evidence" value="ECO:0007669"/>
    <property type="project" value="UniProtKB-KW"/>
</dbReference>
<dbReference type="NCBIfam" id="NF002021">
    <property type="entry name" value="PRK00831.1"/>
    <property type="match status" value="1"/>
</dbReference>
<dbReference type="HAMAP" id="MF_00251">
    <property type="entry name" value="Ribosomal_bL36"/>
    <property type="match status" value="1"/>
</dbReference>
<dbReference type="AlphaFoldDB" id="A0A5C6DW90"/>
<organism evidence="6 7">
    <name type="scientific">Novipirellula artificiosorum</name>
    <dbReference type="NCBI Taxonomy" id="2528016"/>
    <lineage>
        <taxon>Bacteria</taxon>
        <taxon>Pseudomonadati</taxon>
        <taxon>Planctomycetota</taxon>
        <taxon>Planctomycetia</taxon>
        <taxon>Pirellulales</taxon>
        <taxon>Pirellulaceae</taxon>
        <taxon>Novipirellula</taxon>
    </lineage>
</organism>
<evidence type="ECO:0000313" key="7">
    <source>
        <dbReference type="Proteomes" id="UP000319143"/>
    </source>
</evidence>
<sequence>MGCSCSIGFQSGSGVEGFEETAILRPSNVGKANCGGVIRSSTREMVYETSDEIDPMKVVSSIGALKYRHPDCQVVKRRGRIYVICKSNPKFKVRQGGAKVKKARR</sequence>
<dbReference type="GO" id="GO:0005840">
    <property type="term" value="C:ribosome"/>
    <property type="evidence" value="ECO:0007669"/>
    <property type="project" value="UniProtKB-KW"/>
</dbReference>
<dbReference type="NCBIfam" id="TIGR01022">
    <property type="entry name" value="rpmJ_bact"/>
    <property type="match status" value="1"/>
</dbReference>
<keyword evidence="2 4" id="KW-0689">Ribosomal protein</keyword>
<comment type="similarity">
    <text evidence="1 4 5">Belongs to the bacterial ribosomal protein bL36 family.</text>
</comment>
<dbReference type="SUPFAM" id="SSF57840">
    <property type="entry name" value="Ribosomal protein L36"/>
    <property type="match status" value="1"/>
</dbReference>
<evidence type="ECO:0000256" key="5">
    <source>
        <dbReference type="RuleBase" id="RU000571"/>
    </source>
</evidence>
<evidence type="ECO:0000256" key="1">
    <source>
        <dbReference type="ARBA" id="ARBA00007645"/>
    </source>
</evidence>
<dbReference type="InterPro" id="IPR000473">
    <property type="entry name" value="Ribosomal_bL36"/>
</dbReference>
<keyword evidence="7" id="KW-1185">Reference proteome</keyword>
<dbReference type="InterPro" id="IPR047621">
    <property type="entry name" value="Ribosomal_L36_bact"/>
</dbReference>
<proteinExistence type="inferred from homology"/>
<dbReference type="PANTHER" id="PTHR47781">
    <property type="entry name" value="50S RIBOSOMAL PROTEIN L36 2"/>
    <property type="match status" value="1"/>
</dbReference>
<gene>
    <name evidence="6" type="primary">ykgO</name>
    <name evidence="4" type="synonym">rpmJ</name>
    <name evidence="6" type="ORF">Poly41_13370</name>
</gene>
<dbReference type="GO" id="GO:0003735">
    <property type="term" value="F:structural constituent of ribosome"/>
    <property type="evidence" value="ECO:0007669"/>
    <property type="project" value="InterPro"/>
</dbReference>
<dbReference type="GO" id="GO:0006412">
    <property type="term" value="P:translation"/>
    <property type="evidence" value="ECO:0007669"/>
    <property type="project" value="UniProtKB-UniRule"/>
</dbReference>